<name>A0ABS8EXJ3_9FIRM</name>
<keyword evidence="2" id="KW-1185">Reference proteome</keyword>
<sequence length="303" mass="34705">MHIMLCLGGVKICLDCEKEIQIEDVFLPFIIRERSGISGQDEKWKETDILAAVSWKWVKPPLRSAVKLGEDLIQTYYRREEKNYCIVWEGEKGAISCVEYDDTFSHVSCRIQERLLPVAPKSLGEILRYFPMRAILQQFLVLFFHAAQITYQETGILFAGPSGAGKTTQAKLWERFRNARIICNDRTLLRKQDGNWHSYGYPMDGSQPVRSGEVHVAGCIVLVKQSQNGKSSIERLRAGKAMAQLMPQLVIDRWSENARNQAAENLFLLLKEMPVYQLTATMDEQAVACLEKILKMDDICRKR</sequence>
<evidence type="ECO:0008006" key="3">
    <source>
        <dbReference type="Google" id="ProtNLM"/>
    </source>
</evidence>
<dbReference type="EMBL" id="JAJEQE010000042">
    <property type="protein sequence ID" value="MCC2149782.1"/>
    <property type="molecule type" value="Genomic_DNA"/>
</dbReference>
<dbReference type="Proteomes" id="UP001299235">
    <property type="component" value="Unassembled WGS sequence"/>
</dbReference>
<reference evidence="1 2" key="1">
    <citation type="submission" date="2021-10" db="EMBL/GenBank/DDBJ databases">
        <title>Anaerobic single-cell dispensing facilitates the cultivation of human gut bacteria.</title>
        <authorList>
            <person name="Afrizal A."/>
        </authorList>
    </citation>
    <scope>NUCLEOTIDE SEQUENCE [LARGE SCALE GENOMIC DNA]</scope>
    <source>
        <strain evidence="1 2">CLA-AA-H246</strain>
    </source>
</reference>
<dbReference type="RefSeq" id="WP_147632102.1">
    <property type="nucleotide sequence ID" value="NZ_JAJEQE010000042.1"/>
</dbReference>
<evidence type="ECO:0000313" key="2">
    <source>
        <dbReference type="Proteomes" id="UP001299235"/>
    </source>
</evidence>
<organism evidence="1 2">
    <name type="scientific">Hominisplanchenecus faecis</name>
    <dbReference type="NCBI Taxonomy" id="2885351"/>
    <lineage>
        <taxon>Bacteria</taxon>
        <taxon>Bacillati</taxon>
        <taxon>Bacillota</taxon>
        <taxon>Clostridia</taxon>
        <taxon>Lachnospirales</taxon>
        <taxon>Lachnospiraceae</taxon>
        <taxon>Hominisplanchenecus</taxon>
    </lineage>
</organism>
<accession>A0ABS8EXJ3</accession>
<dbReference type="Gene3D" id="3.40.50.300">
    <property type="entry name" value="P-loop containing nucleotide triphosphate hydrolases"/>
    <property type="match status" value="1"/>
</dbReference>
<dbReference type="InterPro" id="IPR027417">
    <property type="entry name" value="P-loop_NTPase"/>
</dbReference>
<protein>
    <recommendedName>
        <fullName evidence="3">SynChlorMet cassette protein ScmC</fullName>
    </recommendedName>
</protein>
<dbReference type="SUPFAM" id="SSF53795">
    <property type="entry name" value="PEP carboxykinase-like"/>
    <property type="match status" value="1"/>
</dbReference>
<proteinExistence type="predicted"/>
<gene>
    <name evidence="1" type="ORF">LKD42_11040</name>
</gene>
<evidence type="ECO:0000313" key="1">
    <source>
        <dbReference type="EMBL" id="MCC2149782.1"/>
    </source>
</evidence>
<comment type="caution">
    <text evidence="1">The sequence shown here is derived from an EMBL/GenBank/DDBJ whole genome shotgun (WGS) entry which is preliminary data.</text>
</comment>